<accession>A0AAX4H6S0</accession>
<evidence type="ECO:0000313" key="2">
    <source>
        <dbReference type="Proteomes" id="UP001338582"/>
    </source>
</evidence>
<dbReference type="AlphaFoldDB" id="A0AAX4H6S0"/>
<sequence length="236" mass="26932">MHDTISTIAPRTNFAQSQEKHQLIFFMKRSSPSLCLSPNLRLDMQHRHPRMTRRWDMTHHPKKVVFMHRSSLVARAGNREITQIGHVAGATEVVIYMRTSLQGQQAQTQHRSVHTRPGRQTLRQFIVPLRRWVIYARRLKGGQGKSSLYNRPPPLPLVPNNPLSPFAIKIRRLPPDGNASLVKALRAKCFSIVLRALPSAPSSFSYFLHSKFVFALQRKSVHMYSHAQSDNSSTAS</sequence>
<name>A0AAX4H6S0_9ASCO</name>
<dbReference type="KEGG" id="asau:88172480"/>
<protein>
    <submittedName>
        <fullName evidence="1">Uncharacterized protein</fullName>
    </submittedName>
</protein>
<dbReference type="RefSeq" id="XP_062876536.1">
    <property type="nucleotide sequence ID" value="XM_063020466.1"/>
</dbReference>
<gene>
    <name evidence="1" type="ORF">PUMCH_001415</name>
</gene>
<proteinExistence type="predicted"/>
<dbReference type="GeneID" id="88172480"/>
<dbReference type="EMBL" id="CP138895">
    <property type="protein sequence ID" value="WPK24153.1"/>
    <property type="molecule type" value="Genomic_DNA"/>
</dbReference>
<keyword evidence="2" id="KW-1185">Reference proteome</keyword>
<organism evidence="1 2">
    <name type="scientific">Australozyma saopauloensis</name>
    <dbReference type="NCBI Taxonomy" id="291208"/>
    <lineage>
        <taxon>Eukaryota</taxon>
        <taxon>Fungi</taxon>
        <taxon>Dikarya</taxon>
        <taxon>Ascomycota</taxon>
        <taxon>Saccharomycotina</taxon>
        <taxon>Pichiomycetes</taxon>
        <taxon>Metschnikowiaceae</taxon>
        <taxon>Australozyma</taxon>
    </lineage>
</organism>
<dbReference type="Proteomes" id="UP001338582">
    <property type="component" value="Chromosome 2"/>
</dbReference>
<reference evidence="1 2" key="1">
    <citation type="submission" date="2023-10" db="EMBL/GenBank/DDBJ databases">
        <title>Draft Genome Sequence of Candida saopaulonensis from a very Premature Infant with Sepsis.</title>
        <authorList>
            <person name="Ning Y."/>
            <person name="Dai R."/>
            <person name="Xiao M."/>
            <person name="Xu Y."/>
            <person name="Yan Q."/>
            <person name="Zhang L."/>
        </authorList>
    </citation>
    <scope>NUCLEOTIDE SEQUENCE [LARGE SCALE GENOMIC DNA]</scope>
    <source>
        <strain evidence="1 2">19XY460</strain>
    </source>
</reference>
<evidence type="ECO:0000313" key="1">
    <source>
        <dbReference type="EMBL" id="WPK24153.1"/>
    </source>
</evidence>